<feature type="transmembrane region" description="Helical" evidence="5">
    <location>
        <begin position="195"/>
        <end position="217"/>
    </location>
</feature>
<accession>A0A1J1HS61</accession>
<evidence type="ECO:0000256" key="2">
    <source>
        <dbReference type="ARBA" id="ARBA00022692"/>
    </source>
</evidence>
<keyword evidence="7" id="KW-1185">Reference proteome</keyword>
<dbReference type="InterPro" id="IPR011701">
    <property type="entry name" value="MFS"/>
</dbReference>
<dbReference type="PANTHER" id="PTHR23507">
    <property type="entry name" value="ZGC:174356"/>
    <property type="match status" value="1"/>
</dbReference>
<feature type="transmembrane region" description="Helical" evidence="5">
    <location>
        <begin position="94"/>
        <end position="113"/>
    </location>
</feature>
<dbReference type="OrthoDB" id="430300at2759"/>
<gene>
    <name evidence="6" type="ORF">CLUMA_CG004509</name>
</gene>
<dbReference type="Proteomes" id="UP000183832">
    <property type="component" value="Unassembled WGS sequence"/>
</dbReference>
<dbReference type="PANTHER" id="PTHR23507:SF39">
    <property type="entry name" value="GH23453P-RELATED"/>
    <property type="match status" value="1"/>
</dbReference>
<feature type="transmembrane region" description="Helical" evidence="5">
    <location>
        <begin position="381"/>
        <end position="402"/>
    </location>
</feature>
<organism evidence="6 7">
    <name type="scientific">Clunio marinus</name>
    <dbReference type="NCBI Taxonomy" id="568069"/>
    <lineage>
        <taxon>Eukaryota</taxon>
        <taxon>Metazoa</taxon>
        <taxon>Ecdysozoa</taxon>
        <taxon>Arthropoda</taxon>
        <taxon>Hexapoda</taxon>
        <taxon>Insecta</taxon>
        <taxon>Pterygota</taxon>
        <taxon>Neoptera</taxon>
        <taxon>Endopterygota</taxon>
        <taxon>Diptera</taxon>
        <taxon>Nematocera</taxon>
        <taxon>Chironomoidea</taxon>
        <taxon>Chironomidae</taxon>
        <taxon>Clunio</taxon>
    </lineage>
</organism>
<dbReference type="SUPFAM" id="SSF103473">
    <property type="entry name" value="MFS general substrate transporter"/>
    <property type="match status" value="1"/>
</dbReference>
<dbReference type="EMBL" id="CVRI01000020">
    <property type="protein sequence ID" value="CRK90819.1"/>
    <property type="molecule type" value="Genomic_DNA"/>
</dbReference>
<dbReference type="Pfam" id="PF07690">
    <property type="entry name" value="MFS_1"/>
    <property type="match status" value="1"/>
</dbReference>
<proteinExistence type="predicted"/>
<evidence type="ECO:0000256" key="1">
    <source>
        <dbReference type="ARBA" id="ARBA00004141"/>
    </source>
</evidence>
<feature type="transmembrane region" description="Helical" evidence="5">
    <location>
        <begin position="223"/>
        <end position="244"/>
    </location>
</feature>
<name>A0A1J1HS61_9DIPT</name>
<feature type="transmembrane region" description="Helical" evidence="5">
    <location>
        <begin position="125"/>
        <end position="146"/>
    </location>
</feature>
<evidence type="ECO:0000313" key="6">
    <source>
        <dbReference type="EMBL" id="CRK90819.1"/>
    </source>
</evidence>
<evidence type="ECO:0000256" key="5">
    <source>
        <dbReference type="SAM" id="Phobius"/>
    </source>
</evidence>
<sequence length="480" mass="54309">MNEIKGESSSVRQNILTRKVENNRASNVRYLYGLEPGLFSLYFAFNLTNAILQNQLLKQTCLQLGYNLTICSNLNTDELTKAVEEEVQPYVANINSSILLLNSISPALFSLLLGSWMDKFGRKKILMMSFTGYTSTLTLIAIFSFISDHVTPLSPWCYFFAEFPMCFLGGWPTLDIAVCCYVTDLSDEKNRSFRLGFITFLNFLSNVSAYSSSSFILEATNATFVFAISFSCAVIAFIYTIIFVDESIQVPQNVKAIEQIKEVFSYARIQEIYFTITKKRTNKERRMMWSLMVIVVLVVFTMHGNGTVNYLFVREKFGWALREWTVFDSTNTVITVIGLLIGLTVLKKYFQISDMSLGVLALISSIIDAIFKAFATKSYQLYLSSVFGLFRLLSTPVFRSIMSNILPHAEIGKIFSVTTSFEALSGLGAGPLYSSIYKKTLTTFPGAFHLITASVFAFNLLLSFFVYRWKKSRDISMLQL</sequence>
<dbReference type="InterPro" id="IPR036259">
    <property type="entry name" value="MFS_trans_sf"/>
</dbReference>
<keyword evidence="2 5" id="KW-0812">Transmembrane</keyword>
<dbReference type="GO" id="GO:0022857">
    <property type="term" value="F:transmembrane transporter activity"/>
    <property type="evidence" value="ECO:0007669"/>
    <property type="project" value="InterPro"/>
</dbReference>
<dbReference type="Gene3D" id="1.20.1250.20">
    <property type="entry name" value="MFS general substrate transporter like domains"/>
    <property type="match status" value="1"/>
</dbReference>
<comment type="subcellular location">
    <subcellularLocation>
        <location evidence="1">Membrane</location>
        <topology evidence="1">Multi-pass membrane protein</topology>
    </subcellularLocation>
</comment>
<feature type="transmembrane region" description="Helical" evidence="5">
    <location>
        <begin position="158"/>
        <end position="183"/>
    </location>
</feature>
<feature type="transmembrane region" description="Helical" evidence="5">
    <location>
        <begin position="288"/>
        <end position="312"/>
    </location>
</feature>
<reference evidence="6 7" key="1">
    <citation type="submission" date="2015-04" db="EMBL/GenBank/DDBJ databases">
        <authorList>
            <person name="Syromyatnikov M.Y."/>
            <person name="Popov V.N."/>
        </authorList>
    </citation>
    <scope>NUCLEOTIDE SEQUENCE [LARGE SCALE GENOMIC DNA]</scope>
</reference>
<keyword evidence="4 5" id="KW-0472">Membrane</keyword>
<feature type="transmembrane region" description="Helical" evidence="5">
    <location>
        <begin position="332"/>
        <end position="350"/>
    </location>
</feature>
<keyword evidence="3 5" id="KW-1133">Transmembrane helix</keyword>
<feature type="transmembrane region" description="Helical" evidence="5">
    <location>
        <begin position="446"/>
        <end position="467"/>
    </location>
</feature>
<dbReference type="AlphaFoldDB" id="A0A1J1HS61"/>
<evidence type="ECO:0000313" key="7">
    <source>
        <dbReference type="Proteomes" id="UP000183832"/>
    </source>
</evidence>
<evidence type="ECO:0000256" key="4">
    <source>
        <dbReference type="ARBA" id="ARBA00023136"/>
    </source>
</evidence>
<evidence type="ECO:0000256" key="3">
    <source>
        <dbReference type="ARBA" id="ARBA00022989"/>
    </source>
</evidence>
<dbReference type="GO" id="GO:0016020">
    <property type="term" value="C:membrane"/>
    <property type="evidence" value="ECO:0007669"/>
    <property type="project" value="UniProtKB-SubCell"/>
</dbReference>
<protein>
    <submittedName>
        <fullName evidence="6">CLUMA_CG004509, isoform A</fullName>
    </submittedName>
</protein>